<gene>
    <name evidence="2" type="ORF">RZN69_13795</name>
</gene>
<evidence type="ECO:0000313" key="2">
    <source>
        <dbReference type="EMBL" id="WOO39691.1"/>
    </source>
</evidence>
<keyword evidence="1" id="KW-0732">Signal</keyword>
<feature type="chain" id="PRO_5042994369" description="PEP-CTERM protein-sorting domain-containing protein" evidence="1">
    <location>
        <begin position="25"/>
        <end position="192"/>
    </location>
</feature>
<evidence type="ECO:0000256" key="1">
    <source>
        <dbReference type="SAM" id="SignalP"/>
    </source>
</evidence>
<keyword evidence="3" id="KW-1185">Reference proteome</keyword>
<accession>A0AAQ3QRW0</accession>
<dbReference type="KEGG" id="puo:RZN69_13795"/>
<protein>
    <recommendedName>
        <fullName evidence="4">PEP-CTERM protein-sorting domain-containing protein</fullName>
    </recommendedName>
</protein>
<dbReference type="Proteomes" id="UP001304300">
    <property type="component" value="Chromosome"/>
</dbReference>
<evidence type="ECO:0000313" key="3">
    <source>
        <dbReference type="Proteomes" id="UP001304300"/>
    </source>
</evidence>
<feature type="signal peptide" evidence="1">
    <location>
        <begin position="1"/>
        <end position="24"/>
    </location>
</feature>
<reference evidence="2 3" key="1">
    <citation type="submission" date="2023-10" db="EMBL/GenBank/DDBJ databases">
        <title>Rubellicoccus peritrichatus gen. nov., sp. nov., isolated from an algae of coral reef tank.</title>
        <authorList>
            <person name="Luo J."/>
        </authorList>
    </citation>
    <scope>NUCLEOTIDE SEQUENCE [LARGE SCALE GENOMIC DNA]</scope>
    <source>
        <strain evidence="2 3">CR14</strain>
    </source>
</reference>
<dbReference type="AlphaFoldDB" id="A0AAQ3QRW0"/>
<sequence length="192" mass="19795">MKLSGIRFAMVFALSGICGTQANAALNYSVDTTNKLFILDGSATGTPFDLAGTGALGWGVDDIVGSDIDIDFQSSFTGTADSSSSTITTLGFRAAQGLASGRSIGFSLGLDNASSTTITLSNVTFDYSGFNATNIASIDALASSQETLLLMPGTGFGNITYSPIPEPAYYASAFALGLLALAQARRVINKKR</sequence>
<organism evidence="2 3">
    <name type="scientific">Rubellicoccus peritrichatus</name>
    <dbReference type="NCBI Taxonomy" id="3080537"/>
    <lineage>
        <taxon>Bacteria</taxon>
        <taxon>Pseudomonadati</taxon>
        <taxon>Verrucomicrobiota</taxon>
        <taxon>Opitutia</taxon>
        <taxon>Puniceicoccales</taxon>
        <taxon>Cerasicoccaceae</taxon>
        <taxon>Rubellicoccus</taxon>
    </lineage>
</organism>
<dbReference type="RefSeq" id="WP_317831680.1">
    <property type="nucleotide sequence ID" value="NZ_CP136920.1"/>
</dbReference>
<proteinExistence type="predicted"/>
<dbReference type="EMBL" id="CP136920">
    <property type="protein sequence ID" value="WOO39691.1"/>
    <property type="molecule type" value="Genomic_DNA"/>
</dbReference>
<evidence type="ECO:0008006" key="4">
    <source>
        <dbReference type="Google" id="ProtNLM"/>
    </source>
</evidence>
<name>A0AAQ3QRW0_9BACT</name>